<dbReference type="Gene3D" id="3.30.450.20">
    <property type="entry name" value="PAS domain"/>
    <property type="match status" value="1"/>
</dbReference>
<dbReference type="Pfam" id="PF07568">
    <property type="entry name" value="HisKA_2"/>
    <property type="match status" value="1"/>
</dbReference>
<proteinExistence type="predicted"/>
<evidence type="ECO:0000313" key="10">
    <source>
        <dbReference type="EMBL" id="HIY73922.1"/>
    </source>
</evidence>
<evidence type="ECO:0000256" key="7">
    <source>
        <dbReference type="ARBA" id="ARBA00022840"/>
    </source>
</evidence>
<dbReference type="InterPro" id="IPR022066">
    <property type="entry name" value="PdtaS_GAF"/>
</dbReference>
<keyword evidence="4" id="KW-0808">Transferase</keyword>
<reference evidence="10" key="1">
    <citation type="journal article" date="2021" name="PeerJ">
        <title>Extensive microbial diversity within the chicken gut microbiome revealed by metagenomics and culture.</title>
        <authorList>
            <person name="Gilroy R."/>
            <person name="Ravi A."/>
            <person name="Getino M."/>
            <person name="Pursley I."/>
            <person name="Horton D.L."/>
            <person name="Alikhan N.F."/>
            <person name="Baker D."/>
            <person name="Gharbi K."/>
            <person name="Hall N."/>
            <person name="Watson M."/>
            <person name="Adriaenssens E.M."/>
            <person name="Foster-Nyarko E."/>
            <person name="Jarju S."/>
            <person name="Secka A."/>
            <person name="Antonio M."/>
            <person name="Oren A."/>
            <person name="Chaudhuri R.R."/>
            <person name="La Ragione R."/>
            <person name="Hildebrand F."/>
            <person name="Pallen M.J."/>
        </authorList>
    </citation>
    <scope>NUCLEOTIDE SEQUENCE</scope>
    <source>
        <strain evidence="10">CHK33-7979</strain>
    </source>
</reference>
<keyword evidence="5" id="KW-0547">Nucleotide-binding</keyword>
<dbReference type="EMBL" id="DXCX01000084">
    <property type="protein sequence ID" value="HIY73922.1"/>
    <property type="molecule type" value="Genomic_DNA"/>
</dbReference>
<evidence type="ECO:0000256" key="1">
    <source>
        <dbReference type="ARBA" id="ARBA00000085"/>
    </source>
</evidence>
<evidence type="ECO:0000256" key="3">
    <source>
        <dbReference type="ARBA" id="ARBA00022553"/>
    </source>
</evidence>
<dbReference type="SUPFAM" id="SSF55874">
    <property type="entry name" value="ATPase domain of HSP90 chaperone/DNA topoisomerase II/histidine kinase"/>
    <property type="match status" value="1"/>
</dbReference>
<dbReference type="GO" id="GO:0004673">
    <property type="term" value="F:protein histidine kinase activity"/>
    <property type="evidence" value="ECO:0007669"/>
    <property type="project" value="UniProtKB-EC"/>
</dbReference>
<evidence type="ECO:0000256" key="2">
    <source>
        <dbReference type="ARBA" id="ARBA00012438"/>
    </source>
</evidence>
<dbReference type="Gene3D" id="3.30.450.280">
    <property type="entry name" value="GAF domain"/>
    <property type="match status" value="1"/>
</dbReference>
<dbReference type="Pfam" id="PF12282">
    <property type="entry name" value="GAF_PdtaS"/>
    <property type="match status" value="1"/>
</dbReference>
<dbReference type="AlphaFoldDB" id="A0A9D1Z506"/>
<dbReference type="Gene3D" id="3.30.565.10">
    <property type="entry name" value="Histidine kinase-like ATPase, C-terminal domain"/>
    <property type="match status" value="1"/>
</dbReference>
<dbReference type="InterPro" id="IPR003594">
    <property type="entry name" value="HATPase_dom"/>
</dbReference>
<comment type="catalytic activity">
    <reaction evidence="1">
        <text>ATP + protein L-histidine = ADP + protein N-phospho-L-histidine.</text>
        <dbReference type="EC" id="2.7.13.3"/>
    </reaction>
</comment>
<protein>
    <recommendedName>
        <fullName evidence="2">histidine kinase</fullName>
        <ecNumber evidence="2">2.7.13.3</ecNumber>
    </recommendedName>
</protein>
<keyword evidence="3" id="KW-0597">Phosphoprotein</keyword>
<evidence type="ECO:0000256" key="6">
    <source>
        <dbReference type="ARBA" id="ARBA00022777"/>
    </source>
</evidence>
<dbReference type="PANTHER" id="PTHR41523:SF8">
    <property type="entry name" value="ETHYLENE RESPONSE SENSOR PROTEIN"/>
    <property type="match status" value="1"/>
</dbReference>
<dbReference type="Pfam" id="PF02518">
    <property type="entry name" value="HATPase_c"/>
    <property type="match status" value="1"/>
</dbReference>
<dbReference type="InterPro" id="IPR038424">
    <property type="entry name" value="H_kinase_PdtaS_GAF_sf"/>
</dbReference>
<dbReference type="SMART" id="SM00387">
    <property type="entry name" value="HATPase_c"/>
    <property type="match status" value="1"/>
</dbReference>
<evidence type="ECO:0000256" key="4">
    <source>
        <dbReference type="ARBA" id="ARBA00022679"/>
    </source>
</evidence>
<dbReference type="PANTHER" id="PTHR41523">
    <property type="entry name" value="TWO-COMPONENT SYSTEM SENSOR PROTEIN"/>
    <property type="match status" value="1"/>
</dbReference>
<gene>
    <name evidence="10" type="ORF">H9826_08135</name>
</gene>
<dbReference type="SMART" id="SM00911">
    <property type="entry name" value="HWE_HK"/>
    <property type="match status" value="1"/>
</dbReference>
<sequence length="475" mass="53094">MDVIRELCKKYTDLTEEEIATIQGMSAVLQPLANLEDADIFIDCPSEDGDAIVVAEAKPSYVPSSYKKTVVGLLARKENEPAVARTFRLGVATKQMKAVTQENGRTIQSVEPIKNAAGDRVIGVLIREQRVDEQRQISERLHFSEQSYEQIANALSHMVGSNNWLTECIDEALIMVDRSGVVAFRNSLARDLYRQLGYIDDPLGQIYENVRLVDSVDDTDQSGYSVIEITVGRHSLSVKRIQLDSEDMAFAVVIQDNTWKKEQEKALILKSVAIKEMHHRVKNNLQTIASLLRLQVRRSDNEETRKVLGESMNRILSIATTHELLAQSGVDQVKIGEVILNIKNNTVRYFARPHFDVNITLEGDDFEVDSDIATSVALIINELLQNSLQYAFQDRESGLVRIVVTRGELYSRIEVIDNGSGYDVENVRTDRLGLSIVQTMVKDKLRGNLGVESGPGGTHVTFDFKNQIVDAASVT</sequence>
<evidence type="ECO:0000259" key="9">
    <source>
        <dbReference type="PROSITE" id="PS50109"/>
    </source>
</evidence>
<dbReference type="GO" id="GO:0005524">
    <property type="term" value="F:ATP binding"/>
    <property type="evidence" value="ECO:0007669"/>
    <property type="project" value="UniProtKB-KW"/>
</dbReference>
<dbReference type="GO" id="GO:0000160">
    <property type="term" value="P:phosphorelay signal transduction system"/>
    <property type="evidence" value="ECO:0007669"/>
    <property type="project" value="UniProtKB-KW"/>
</dbReference>
<keyword evidence="8" id="KW-0902">Two-component regulatory system</keyword>
<dbReference type="InterPro" id="IPR011495">
    <property type="entry name" value="Sig_transdc_His_kin_sub2_dim/P"/>
</dbReference>
<keyword evidence="7" id="KW-0067">ATP-binding</keyword>
<comment type="caution">
    <text evidence="10">The sequence shown here is derived from an EMBL/GenBank/DDBJ whole genome shotgun (WGS) entry which is preliminary data.</text>
</comment>
<dbReference type="InterPro" id="IPR005467">
    <property type="entry name" value="His_kinase_dom"/>
</dbReference>
<accession>A0A9D1Z506</accession>
<evidence type="ECO:0000256" key="8">
    <source>
        <dbReference type="ARBA" id="ARBA00023012"/>
    </source>
</evidence>
<evidence type="ECO:0000256" key="5">
    <source>
        <dbReference type="ARBA" id="ARBA00022741"/>
    </source>
</evidence>
<evidence type="ECO:0000313" key="11">
    <source>
        <dbReference type="Proteomes" id="UP000886824"/>
    </source>
</evidence>
<name>A0A9D1Z506_9FIRM</name>
<dbReference type="Proteomes" id="UP000886824">
    <property type="component" value="Unassembled WGS sequence"/>
</dbReference>
<reference evidence="10" key="2">
    <citation type="submission" date="2021-04" db="EMBL/GenBank/DDBJ databases">
        <authorList>
            <person name="Gilroy R."/>
        </authorList>
    </citation>
    <scope>NUCLEOTIDE SEQUENCE</scope>
    <source>
        <strain evidence="10">CHK33-7979</strain>
    </source>
</reference>
<dbReference type="PROSITE" id="PS50109">
    <property type="entry name" value="HIS_KIN"/>
    <property type="match status" value="1"/>
</dbReference>
<keyword evidence="6 10" id="KW-0418">Kinase</keyword>
<feature type="domain" description="Histidine kinase" evidence="9">
    <location>
        <begin position="276"/>
        <end position="468"/>
    </location>
</feature>
<dbReference type="EC" id="2.7.13.3" evidence="2"/>
<organism evidence="10 11">
    <name type="scientific">Candidatus Intestinimonas merdavium</name>
    <dbReference type="NCBI Taxonomy" id="2838622"/>
    <lineage>
        <taxon>Bacteria</taxon>
        <taxon>Bacillati</taxon>
        <taxon>Bacillota</taxon>
        <taxon>Clostridia</taxon>
        <taxon>Eubacteriales</taxon>
        <taxon>Intestinimonas</taxon>
    </lineage>
</organism>
<dbReference type="InterPro" id="IPR036890">
    <property type="entry name" value="HATPase_C_sf"/>
</dbReference>
<dbReference type="InterPro" id="IPR011102">
    <property type="entry name" value="Sig_transdc_His_kinase_HWE"/>
</dbReference>